<dbReference type="AlphaFoldDB" id="A0AB73T7U8"/>
<feature type="transmembrane region" description="Helical" evidence="1">
    <location>
        <begin position="175"/>
        <end position="196"/>
    </location>
</feature>
<keyword evidence="3" id="KW-1185">Reference proteome</keyword>
<proteinExistence type="predicted"/>
<organism evidence="2 3">
    <name type="scientific">Murimonas intestini</name>
    <dbReference type="NCBI Taxonomy" id="1337051"/>
    <lineage>
        <taxon>Bacteria</taxon>
        <taxon>Bacillati</taxon>
        <taxon>Bacillota</taxon>
        <taxon>Clostridia</taxon>
        <taxon>Lachnospirales</taxon>
        <taxon>Lachnospiraceae</taxon>
        <taxon>Murimonas</taxon>
    </lineage>
</organism>
<feature type="transmembrane region" description="Helical" evidence="1">
    <location>
        <begin position="352"/>
        <end position="375"/>
    </location>
</feature>
<comment type="caution">
    <text evidence="2">The sequence shown here is derived from an EMBL/GenBank/DDBJ whole genome shotgun (WGS) entry which is preliminary data.</text>
</comment>
<reference evidence="2 3" key="1">
    <citation type="submission" date="2018-05" db="EMBL/GenBank/DDBJ databases">
        <authorList>
            <person name="Goeker M."/>
            <person name="Huntemann M."/>
            <person name="Clum A."/>
            <person name="Pillay M."/>
            <person name="Palaniappan K."/>
            <person name="Varghese N."/>
            <person name="Mikhailova N."/>
            <person name="Stamatis D."/>
            <person name="Reddy T."/>
            <person name="Daum C."/>
            <person name="Shapiro N."/>
            <person name="Ivanova N."/>
            <person name="Kyrpides N."/>
            <person name="Woyke T."/>
        </authorList>
    </citation>
    <scope>NUCLEOTIDE SEQUENCE [LARGE SCALE GENOMIC DNA]</scope>
    <source>
        <strain evidence="2 3">DSM 26524</strain>
    </source>
</reference>
<evidence type="ECO:0000313" key="3">
    <source>
        <dbReference type="Proteomes" id="UP000245412"/>
    </source>
</evidence>
<dbReference type="Proteomes" id="UP000245412">
    <property type="component" value="Unassembled WGS sequence"/>
</dbReference>
<dbReference type="EMBL" id="QGGY01000002">
    <property type="protein sequence ID" value="PWJ77948.1"/>
    <property type="molecule type" value="Genomic_DNA"/>
</dbReference>
<evidence type="ECO:0000256" key="1">
    <source>
        <dbReference type="SAM" id="Phobius"/>
    </source>
</evidence>
<evidence type="ECO:0000313" key="2">
    <source>
        <dbReference type="EMBL" id="PWJ77948.1"/>
    </source>
</evidence>
<sequence length="521" mass="56821">MKSKCFLLFKVQFFNQVNVKSKAKSQVMVMVSMGILGVILAIYSYMIGYGLGSMGMAEVIPSYALAITSIVTLFFTAIKANGVLFAYKDYDILMALPVKTSTVIASRFLTMYVLNLIFTALVMVPMGISYIVWQGPGFLFYPVWIAGLLAAPLVPTTIATLLGALIILFTSRFKYANILTTVVSLAAMIAVVLGSFSLGGVSDESIDISAIKSVGEFMLVQINRIYPLASLFHKAVVKLDMVSFLIYLVISAGWYYLFVKVLSLRYKKMNTGLMTYHTRSDYKMTSLSAGSPLKALWKKEMKRFFSSTPYILNMGMGIILAVVFSIACLFVGRDQIGTILNMPGIQDVIGGVLPFVVSMLGCMSCTTSVSLSLEGKSIGILKSLPVSPELVYKSKILMNLTLILPAMLISSACLAICFPQSLPGVVLIFVTPLVYGTFTSIFGMFVNIKMPNYEWTNEISVIKQSMSSMAGIFGGMINGGIPIIILVVFKNLDPVVVGAIFTAAEAVLSVLLFGYLKKLRF</sequence>
<feature type="transmembrane region" description="Helical" evidence="1">
    <location>
        <begin position="310"/>
        <end position="332"/>
    </location>
</feature>
<feature type="transmembrane region" description="Helical" evidence="1">
    <location>
        <begin position="108"/>
        <end position="133"/>
    </location>
</feature>
<protein>
    <submittedName>
        <fullName evidence="2">ABC-2 type transport system permease protein</fullName>
    </submittedName>
</protein>
<feature type="transmembrane region" description="Helical" evidence="1">
    <location>
        <begin position="469"/>
        <end position="489"/>
    </location>
</feature>
<accession>A0AB73T7U8</accession>
<name>A0AB73T7U8_9FIRM</name>
<feature type="transmembrane region" description="Helical" evidence="1">
    <location>
        <begin position="139"/>
        <end position="168"/>
    </location>
</feature>
<feature type="transmembrane region" description="Helical" evidence="1">
    <location>
        <begin position="396"/>
        <end position="418"/>
    </location>
</feature>
<feature type="transmembrane region" description="Helical" evidence="1">
    <location>
        <begin position="424"/>
        <end position="448"/>
    </location>
</feature>
<feature type="transmembrane region" description="Helical" evidence="1">
    <location>
        <begin position="495"/>
        <end position="516"/>
    </location>
</feature>
<gene>
    <name evidence="2" type="ORF">C7383_10281</name>
</gene>
<keyword evidence="1" id="KW-0812">Transmembrane</keyword>
<feature type="transmembrane region" description="Helical" evidence="1">
    <location>
        <begin position="241"/>
        <end position="259"/>
    </location>
</feature>
<feature type="transmembrane region" description="Helical" evidence="1">
    <location>
        <begin position="27"/>
        <end position="51"/>
    </location>
</feature>
<feature type="transmembrane region" description="Helical" evidence="1">
    <location>
        <begin position="63"/>
        <end position="87"/>
    </location>
</feature>
<keyword evidence="1" id="KW-0472">Membrane</keyword>
<keyword evidence="1" id="KW-1133">Transmembrane helix</keyword>
<dbReference type="RefSeq" id="WP_109624901.1">
    <property type="nucleotide sequence ID" value="NZ_JANKBI010000012.1"/>
</dbReference>